<gene>
    <name evidence="2" type="ORF">AOC36_01665</name>
</gene>
<evidence type="ECO:0000313" key="3">
    <source>
        <dbReference type="Proteomes" id="UP000063781"/>
    </source>
</evidence>
<accession>A0A0X8GYG8</accession>
<proteinExistence type="predicted"/>
<evidence type="ECO:0000256" key="1">
    <source>
        <dbReference type="SAM" id="SignalP"/>
    </source>
</evidence>
<organism evidence="2 3">
    <name type="scientific">Erysipelothrix larvae</name>
    <dbReference type="NCBI Taxonomy" id="1514105"/>
    <lineage>
        <taxon>Bacteria</taxon>
        <taxon>Bacillati</taxon>
        <taxon>Bacillota</taxon>
        <taxon>Erysipelotrichia</taxon>
        <taxon>Erysipelotrichales</taxon>
        <taxon>Erysipelotrichaceae</taxon>
        <taxon>Erysipelothrix</taxon>
    </lineage>
</organism>
<dbReference type="STRING" id="1514105.AOC36_01665"/>
<dbReference type="AlphaFoldDB" id="A0A0X8GYG8"/>
<keyword evidence="3" id="KW-1185">Reference proteome</keyword>
<feature type="chain" id="PRO_5039097984" description="SipW-cognate class signal peptide" evidence="1">
    <location>
        <begin position="24"/>
        <end position="220"/>
    </location>
</feature>
<name>A0A0X8GYG8_9FIRM</name>
<dbReference type="RefSeq" id="WP_067630528.1">
    <property type="nucleotide sequence ID" value="NZ_CP013213.1"/>
</dbReference>
<sequence>MKDNTKKKSLALFISLCSLFIFAGSLVAYFSDKVTGEASITAGTLDIDGTYELYYNGSEEKVPDNKLLNFNPGDYVVVKASFTNGGTKSAWIRNSIGLTGGLAELTTGEGTPVILVYEGEVTSNFTPQNAKNLTSNSYISGTKVIEGSAEKEPEVNGVEKYEVTYTIYFSPDAGNNAQRKDLELTLQTEALQYRNNKDISGDDAWKKVQEYVADTNVVEP</sequence>
<protein>
    <recommendedName>
        <fullName evidence="4">SipW-cognate class signal peptide</fullName>
    </recommendedName>
</protein>
<dbReference type="EMBL" id="CP013213">
    <property type="protein sequence ID" value="AMC92739.1"/>
    <property type="molecule type" value="Genomic_DNA"/>
</dbReference>
<keyword evidence="1" id="KW-0732">Signal</keyword>
<evidence type="ECO:0000313" key="2">
    <source>
        <dbReference type="EMBL" id="AMC92739.1"/>
    </source>
</evidence>
<evidence type="ECO:0008006" key="4">
    <source>
        <dbReference type="Google" id="ProtNLM"/>
    </source>
</evidence>
<reference evidence="2 3" key="1">
    <citation type="submission" date="2015-10" db="EMBL/GenBank/DDBJ databases">
        <title>Erysipelothrix larvae sp. LV19 isolated from the larval gut of the rhinoceros beetle, Trypoxylus dichotomus.</title>
        <authorList>
            <person name="Lim S."/>
            <person name="Kim B.-C."/>
        </authorList>
    </citation>
    <scope>NUCLEOTIDE SEQUENCE [LARGE SCALE GENOMIC DNA]</scope>
    <source>
        <strain evidence="2 3">LV19</strain>
    </source>
</reference>
<feature type="signal peptide" evidence="1">
    <location>
        <begin position="1"/>
        <end position="23"/>
    </location>
</feature>
<dbReference type="KEGG" id="erl:AOC36_01665"/>
<dbReference type="Proteomes" id="UP000063781">
    <property type="component" value="Chromosome"/>
</dbReference>